<organism evidence="1 2">
    <name type="scientific">Pseudanabaena mucicola FACHB-723</name>
    <dbReference type="NCBI Taxonomy" id="2692860"/>
    <lineage>
        <taxon>Bacteria</taxon>
        <taxon>Bacillati</taxon>
        <taxon>Cyanobacteriota</taxon>
        <taxon>Cyanophyceae</taxon>
        <taxon>Pseudanabaenales</taxon>
        <taxon>Pseudanabaenaceae</taxon>
        <taxon>Pseudanabaena</taxon>
    </lineage>
</organism>
<dbReference type="Proteomes" id="UP000642094">
    <property type="component" value="Unassembled WGS sequence"/>
</dbReference>
<evidence type="ECO:0000313" key="1">
    <source>
        <dbReference type="EMBL" id="MBD2188276.1"/>
    </source>
</evidence>
<gene>
    <name evidence="1" type="ORF">H6F41_08985</name>
</gene>
<protein>
    <submittedName>
        <fullName evidence="1">Uncharacterized protein</fullName>
    </submittedName>
</protein>
<sequence>MPLFKNKFINFAQNFTAIRGGKTNQRQHFIVIGLRDLWLSGFRNL</sequence>
<comment type="caution">
    <text evidence="1">The sequence shown here is derived from an EMBL/GenBank/DDBJ whole genome shotgun (WGS) entry which is preliminary data.</text>
</comment>
<accession>A0ABR7ZWE0</accession>
<evidence type="ECO:0000313" key="2">
    <source>
        <dbReference type="Proteomes" id="UP000642094"/>
    </source>
</evidence>
<reference evidence="1 2" key="1">
    <citation type="journal article" date="2020" name="ISME J.">
        <title>Comparative genomics reveals insights into cyanobacterial evolution and habitat adaptation.</title>
        <authorList>
            <person name="Chen M.Y."/>
            <person name="Teng W.K."/>
            <person name="Zhao L."/>
            <person name="Hu C.X."/>
            <person name="Zhou Y.K."/>
            <person name="Han B.P."/>
            <person name="Song L.R."/>
            <person name="Shu W.S."/>
        </authorList>
    </citation>
    <scope>NUCLEOTIDE SEQUENCE [LARGE SCALE GENOMIC DNA]</scope>
    <source>
        <strain evidence="1 2">FACHB-723</strain>
    </source>
</reference>
<dbReference type="EMBL" id="JACJQB010000013">
    <property type="protein sequence ID" value="MBD2188276.1"/>
    <property type="molecule type" value="Genomic_DNA"/>
</dbReference>
<proteinExistence type="predicted"/>
<name>A0ABR7ZWE0_9CYAN</name>
<keyword evidence="2" id="KW-1185">Reference proteome</keyword>